<proteinExistence type="predicted"/>
<dbReference type="InterPro" id="IPR027417">
    <property type="entry name" value="P-loop_NTPase"/>
</dbReference>
<accession>D8QZS6</accession>
<dbReference type="Pfam" id="PF08477">
    <property type="entry name" value="Roc"/>
    <property type="match status" value="1"/>
</dbReference>
<dbReference type="AlphaFoldDB" id="D8QZS6"/>
<reference evidence="1 2" key="1">
    <citation type="journal article" date="2011" name="Science">
        <title>The Selaginella genome identifies genetic changes associated with the evolution of vascular plants.</title>
        <authorList>
            <person name="Banks J.A."/>
            <person name="Nishiyama T."/>
            <person name="Hasebe M."/>
            <person name="Bowman J.L."/>
            <person name="Gribskov M."/>
            <person name="dePamphilis C."/>
            <person name="Albert V.A."/>
            <person name="Aono N."/>
            <person name="Aoyama T."/>
            <person name="Ambrose B.A."/>
            <person name="Ashton N.W."/>
            <person name="Axtell M.J."/>
            <person name="Barker E."/>
            <person name="Barker M.S."/>
            <person name="Bennetzen J.L."/>
            <person name="Bonawitz N.D."/>
            <person name="Chapple C."/>
            <person name="Cheng C."/>
            <person name="Correa L.G."/>
            <person name="Dacre M."/>
            <person name="DeBarry J."/>
            <person name="Dreyer I."/>
            <person name="Elias M."/>
            <person name="Engstrom E.M."/>
            <person name="Estelle M."/>
            <person name="Feng L."/>
            <person name="Finet C."/>
            <person name="Floyd S.K."/>
            <person name="Frommer W.B."/>
            <person name="Fujita T."/>
            <person name="Gramzow L."/>
            <person name="Gutensohn M."/>
            <person name="Harholt J."/>
            <person name="Hattori M."/>
            <person name="Heyl A."/>
            <person name="Hirai T."/>
            <person name="Hiwatashi Y."/>
            <person name="Ishikawa M."/>
            <person name="Iwata M."/>
            <person name="Karol K.G."/>
            <person name="Koehler B."/>
            <person name="Kolukisaoglu U."/>
            <person name="Kubo M."/>
            <person name="Kurata T."/>
            <person name="Lalonde S."/>
            <person name="Li K."/>
            <person name="Li Y."/>
            <person name="Litt A."/>
            <person name="Lyons E."/>
            <person name="Manning G."/>
            <person name="Maruyama T."/>
            <person name="Michael T.P."/>
            <person name="Mikami K."/>
            <person name="Miyazaki S."/>
            <person name="Morinaga S."/>
            <person name="Murata T."/>
            <person name="Mueller-Roeber B."/>
            <person name="Nelson D.R."/>
            <person name="Obara M."/>
            <person name="Oguri Y."/>
            <person name="Olmstead R.G."/>
            <person name="Onodera N."/>
            <person name="Petersen B.L."/>
            <person name="Pils B."/>
            <person name="Prigge M."/>
            <person name="Rensing S.A."/>
            <person name="Riano-Pachon D.M."/>
            <person name="Roberts A.W."/>
            <person name="Sato Y."/>
            <person name="Scheller H.V."/>
            <person name="Schulz B."/>
            <person name="Schulz C."/>
            <person name="Shakirov E.V."/>
            <person name="Shibagaki N."/>
            <person name="Shinohara N."/>
            <person name="Shippen D.E."/>
            <person name="Soerensen I."/>
            <person name="Sotooka R."/>
            <person name="Sugimoto N."/>
            <person name="Sugita M."/>
            <person name="Sumikawa N."/>
            <person name="Tanurdzic M."/>
            <person name="Theissen G."/>
            <person name="Ulvskov P."/>
            <person name="Wakazuki S."/>
            <person name="Weng J.K."/>
            <person name="Willats W.W."/>
            <person name="Wipf D."/>
            <person name="Wolf P.G."/>
            <person name="Yang L."/>
            <person name="Zimmer A.D."/>
            <person name="Zhu Q."/>
            <person name="Mitros T."/>
            <person name="Hellsten U."/>
            <person name="Loque D."/>
            <person name="Otillar R."/>
            <person name="Salamov A."/>
            <person name="Schmutz J."/>
            <person name="Shapiro H."/>
            <person name="Lindquist E."/>
            <person name="Lucas S."/>
            <person name="Rokhsar D."/>
            <person name="Grigoriev I.V."/>
        </authorList>
    </citation>
    <scope>NUCLEOTIDE SEQUENCE [LARGE SCALE GENOMIC DNA]</scope>
</reference>
<dbReference type="PANTHER" id="PTHR47679">
    <property type="entry name" value="PROTEIN TORNADO 1"/>
    <property type="match status" value="1"/>
</dbReference>
<dbReference type="STRING" id="88036.D8QZS6"/>
<name>D8QZS6_SELML</name>
<evidence type="ECO:0000313" key="1">
    <source>
        <dbReference type="EMBL" id="EFJ34848.1"/>
    </source>
</evidence>
<protein>
    <submittedName>
        <fullName evidence="1">ROCO family protein</fullName>
    </submittedName>
</protein>
<dbReference type="EMBL" id="GL377569">
    <property type="protein sequence ID" value="EFJ34848.1"/>
    <property type="molecule type" value="Genomic_DNA"/>
</dbReference>
<dbReference type="HOGENOM" id="CLU_267902_0_0_1"/>
<dbReference type="Gene3D" id="3.40.50.300">
    <property type="entry name" value="P-loop containing nucleotide triphosphate hydrolases"/>
    <property type="match status" value="1"/>
</dbReference>
<dbReference type="InParanoid" id="D8QZS6"/>
<dbReference type="KEGG" id="smo:SELMODRAFT_405813"/>
<keyword evidence="2" id="KW-1185">Reference proteome</keyword>
<sequence>MGEPKQARIDDYEDLGSIRSEMWYHWVSHVFELNRYRAAKFDSEDFEGFRELLLQEDNILEHVILRREGYHKAEGFLEAAVSKLSSLGIYEIDFRELVIRSFDEAIAAAKHKGMPIKLKTLFVYSCAVDLDALAGSTLPKYLERLEFFHCDCSPHLEKLLQDPACKIWELSLDQNEYLTPALFQAGTSLRKLTLIDIPNDQALLSQICGAIEGLGISNEPSPAEISLLEDCINNNAKSKLWFLELTPFYLPLSIVQLLGRLLTSPYCKLESFSLGVKVSGFFNIDIDTDFLKQRESFSSCEYFSLPLKEYQDAILSNLEANYSNRIQRLRIRGEWASKLLEDRWLRVKYRNALFQKSPVLAQSALENPPVTPSTTKLFMCGHTASGKTTISTNLVRPYAALCQCVSQDHASTVGIERRTLRFGERKKLLIYDLGGQEVYHAFHHYFLRGSDKDLFMVVCKVGGPGGDLETELQYWLRFIAAHQTATPARKPTIFLVLNIFVRHDRFLVEARAAATTLLLKYKDKLDFVQGQRGDHYFEVNGLNARQVQKELKPKLAIAVGEMINEVTVIPWTCDEVIRERASSTPWYHIHKRAQTIVQQRVVDLHEMSKAWFQGEKEDQAFAAQYTFICLHDMGEVVYFGADDTYQNTHPNDKEAALIVNNAVLDMPWFLHTVLGIFIPKQDRNNTMKWGEPKWSTAKAVQELKILGETAEGNIYFLLKLLCEMGVLIPDGMRSWDIRWSEPRNLPEHLIVPALLRDEFTGWIESEQTYDCWGRRLQADDTMKGFVLLPSGVFAVIQAKVKEMCNRWGHGSNIGAGWVSFQEDLIQVLVTIGGDYKHWTDRQWVDIMLMVPKEEKRGLKGEQFMKEIRDCVVKETNRACPFIKLEEHALNPVKVRQFGKASRQQGSCNENSKSCWALQEVKQMVAREGFDYHFTWGFGDSTSALELLMPSEVNEIIQPRKRAVEEVVKEYNQHIVPVYQSQQQQLVQVEIPKFESDDMSNLAKFCYQLHKRQMQGIQIYMEDFKVSITDIKESLQKLQKGLKDTENALIKSCSSLLESIKLECPKLPHLTMASSLLLKYSPLIGKRANISYLCEHPSGCHPVDLKKYPGVPITIPNQWFKKYSNIFVPAITMCFTLAKLGKVAMPEGGELVGTLIELGANGLKATIDSCFEGDLNNRLQPASKDDIVELFEYVKKNSPQRYGKDRILMMKKCFGLVKSPSGWVCKDHHY</sequence>
<dbReference type="SUPFAM" id="SSF52540">
    <property type="entry name" value="P-loop containing nucleoside triphosphate hydrolases"/>
    <property type="match status" value="1"/>
</dbReference>
<evidence type="ECO:0000313" key="2">
    <source>
        <dbReference type="Proteomes" id="UP000001514"/>
    </source>
</evidence>
<dbReference type="FunCoup" id="D8QZS6">
    <property type="interactions" value="1333"/>
</dbReference>
<dbReference type="Gramene" id="EFJ34848">
    <property type="protein sequence ID" value="EFJ34848"/>
    <property type="gene ID" value="SELMODRAFT_405813"/>
</dbReference>
<dbReference type="eggNOG" id="KOG4308">
    <property type="taxonomic scope" value="Eukaryota"/>
</dbReference>
<dbReference type="Proteomes" id="UP000001514">
    <property type="component" value="Unassembled WGS sequence"/>
</dbReference>
<organism evidence="2">
    <name type="scientific">Selaginella moellendorffii</name>
    <name type="common">Spikemoss</name>
    <dbReference type="NCBI Taxonomy" id="88036"/>
    <lineage>
        <taxon>Eukaryota</taxon>
        <taxon>Viridiplantae</taxon>
        <taxon>Streptophyta</taxon>
        <taxon>Embryophyta</taxon>
        <taxon>Tracheophyta</taxon>
        <taxon>Lycopodiopsida</taxon>
        <taxon>Selaginellales</taxon>
        <taxon>Selaginellaceae</taxon>
        <taxon>Selaginella</taxon>
    </lineage>
</organism>
<dbReference type="PANTHER" id="PTHR47679:SF1">
    <property type="entry name" value="PROTEIN TORNADO 1"/>
    <property type="match status" value="1"/>
</dbReference>
<dbReference type="GO" id="GO:0009926">
    <property type="term" value="P:auxin polar transport"/>
    <property type="evidence" value="ECO:0000318"/>
    <property type="project" value="GO_Central"/>
</dbReference>
<gene>
    <name evidence="1" type="ORF">SELMODRAFT_405813</name>
</gene>